<reference evidence="6 7" key="1">
    <citation type="submission" date="2024-10" db="EMBL/GenBank/DDBJ databases">
        <title>Updated reference genomes for cyclostephanoid diatoms.</title>
        <authorList>
            <person name="Roberts W.R."/>
            <person name="Alverson A.J."/>
        </authorList>
    </citation>
    <scope>NUCLEOTIDE SEQUENCE [LARGE SCALE GENOMIC DNA]</scope>
    <source>
        <strain evidence="6 7">AJA010-31</strain>
    </source>
</reference>
<proteinExistence type="predicted"/>
<dbReference type="EMBL" id="JALLPJ020001080">
    <property type="protein sequence ID" value="KAL3776817.1"/>
    <property type="molecule type" value="Genomic_DNA"/>
</dbReference>
<feature type="signal peptide" evidence="4">
    <location>
        <begin position="1"/>
        <end position="17"/>
    </location>
</feature>
<dbReference type="Gene3D" id="3.40.50.300">
    <property type="entry name" value="P-loop containing nucleotide triphosphate hydrolases"/>
    <property type="match status" value="1"/>
</dbReference>
<comment type="caution">
    <text evidence="6">The sequence shown here is derived from an EMBL/GenBank/DDBJ whole genome shotgun (WGS) entry which is preliminary data.</text>
</comment>
<dbReference type="Proteomes" id="UP001530400">
    <property type="component" value="Unassembled WGS sequence"/>
</dbReference>
<evidence type="ECO:0000256" key="3">
    <source>
        <dbReference type="SAM" id="MobiDB-lite"/>
    </source>
</evidence>
<accession>A0ABD3NMA6</accession>
<evidence type="ECO:0000256" key="4">
    <source>
        <dbReference type="SAM" id="SignalP"/>
    </source>
</evidence>
<keyword evidence="2" id="KW-0067">ATP-binding</keyword>
<dbReference type="GO" id="GO:0005524">
    <property type="term" value="F:ATP binding"/>
    <property type="evidence" value="ECO:0007669"/>
    <property type="project" value="UniProtKB-KW"/>
</dbReference>
<gene>
    <name evidence="6" type="ORF">ACHAWO_002983</name>
</gene>
<dbReference type="InterPro" id="IPR027417">
    <property type="entry name" value="P-loop_NTPase"/>
</dbReference>
<evidence type="ECO:0000256" key="2">
    <source>
        <dbReference type="ARBA" id="ARBA00022840"/>
    </source>
</evidence>
<dbReference type="AlphaFoldDB" id="A0ABD3NMA6"/>
<evidence type="ECO:0000313" key="7">
    <source>
        <dbReference type="Proteomes" id="UP001530400"/>
    </source>
</evidence>
<evidence type="ECO:0000256" key="1">
    <source>
        <dbReference type="ARBA" id="ARBA00022741"/>
    </source>
</evidence>
<feature type="region of interest" description="Disordered" evidence="3">
    <location>
        <begin position="41"/>
        <end position="66"/>
    </location>
</feature>
<evidence type="ECO:0000313" key="6">
    <source>
        <dbReference type="EMBL" id="KAL3776817.1"/>
    </source>
</evidence>
<keyword evidence="1" id="KW-0547">Nucleotide-binding</keyword>
<feature type="chain" id="PRO_5044862474" description="Zeta toxin domain-containing protein" evidence="4">
    <location>
        <begin position="18"/>
        <end position="382"/>
    </location>
</feature>
<keyword evidence="4" id="KW-0732">Signal</keyword>
<dbReference type="Pfam" id="PF06414">
    <property type="entry name" value="Zeta_toxin"/>
    <property type="match status" value="1"/>
</dbReference>
<feature type="domain" description="Zeta toxin" evidence="5">
    <location>
        <begin position="173"/>
        <end position="335"/>
    </location>
</feature>
<name>A0ABD3NMA6_9STRA</name>
<dbReference type="InterPro" id="IPR010488">
    <property type="entry name" value="Zeta_toxin_domain"/>
</dbReference>
<evidence type="ECO:0000259" key="5">
    <source>
        <dbReference type="Pfam" id="PF06414"/>
    </source>
</evidence>
<sequence>MLTILAITGPFILVGLCTNTVITPTESRLGAPSKHRLLTMGSYQDSESSSDAHTSKSNNIQGDSSSRTAMLIAEQKRPNRFSSIDVMANGNISISSAGFTVPSYFSVDLSTEENYSSDDLEFYGDYECVRKTLDYSYHGNYIKSRQLFQDKIITKLLDGALVQDTENGVVCRTPTEPWIVFTAGAMGAGKSHTMHQLESQNYFPLQSYVSVDPDEIRQQFPEFHLYATLSRAQAGERTHKEAGYVTEITTRIALDKGYNVLVDGSLRDWKWYADYFDQLKKTYKKLRIAILYVSAPREVIFERAKKRAIATGRVVPEQTLDAAMKQVPISVNKLAPLVDYFCEIDNSKDSGELTLKTPGVTWESFQTNWMQTCPWPVVEEKT</sequence>
<organism evidence="6 7">
    <name type="scientific">Cyclotella atomus</name>
    <dbReference type="NCBI Taxonomy" id="382360"/>
    <lineage>
        <taxon>Eukaryota</taxon>
        <taxon>Sar</taxon>
        <taxon>Stramenopiles</taxon>
        <taxon>Ochrophyta</taxon>
        <taxon>Bacillariophyta</taxon>
        <taxon>Coscinodiscophyceae</taxon>
        <taxon>Thalassiosirophycidae</taxon>
        <taxon>Stephanodiscales</taxon>
        <taxon>Stephanodiscaceae</taxon>
        <taxon>Cyclotella</taxon>
    </lineage>
</organism>
<protein>
    <recommendedName>
        <fullName evidence="5">Zeta toxin domain-containing protein</fullName>
    </recommendedName>
</protein>
<dbReference type="SUPFAM" id="SSF52540">
    <property type="entry name" value="P-loop containing nucleoside triphosphate hydrolases"/>
    <property type="match status" value="1"/>
</dbReference>
<keyword evidence="7" id="KW-1185">Reference proteome</keyword>